<dbReference type="AlphaFoldDB" id="E9S8M2"/>
<evidence type="ECO:0000256" key="7">
    <source>
        <dbReference type="ARBA" id="ARBA00022840"/>
    </source>
</evidence>
<feature type="domain" description="ABC transporter" evidence="11">
    <location>
        <begin position="2"/>
        <end position="241"/>
    </location>
</feature>
<keyword evidence="9" id="KW-0472">Membrane</keyword>
<dbReference type="PROSITE" id="PS50893">
    <property type="entry name" value="ABC_TRANSPORTER_2"/>
    <property type="match status" value="2"/>
</dbReference>
<dbReference type="InterPro" id="IPR003593">
    <property type="entry name" value="AAA+_ATPase"/>
</dbReference>
<dbReference type="eggNOG" id="COG1129">
    <property type="taxonomic scope" value="Bacteria"/>
</dbReference>
<dbReference type="RefSeq" id="WP_002847331.1">
    <property type="nucleotide sequence ID" value="NZ_ADKM02000027.1"/>
</dbReference>
<evidence type="ECO:0000256" key="8">
    <source>
        <dbReference type="ARBA" id="ARBA00022967"/>
    </source>
</evidence>
<dbReference type="CDD" id="cd03225">
    <property type="entry name" value="ABC_cobalt_CbiO_domain1"/>
    <property type="match status" value="1"/>
</dbReference>
<evidence type="ECO:0000256" key="2">
    <source>
        <dbReference type="ARBA" id="ARBA00005417"/>
    </source>
</evidence>
<proteinExistence type="inferred from homology"/>
<dbReference type="Pfam" id="PF00005">
    <property type="entry name" value="ABC_tran"/>
    <property type="match status" value="2"/>
</dbReference>
<evidence type="ECO:0000256" key="3">
    <source>
        <dbReference type="ARBA" id="ARBA00022448"/>
    </source>
</evidence>
<dbReference type="Gene3D" id="3.40.50.300">
    <property type="entry name" value="P-loop containing nucleotide triphosphate hydrolases"/>
    <property type="match status" value="2"/>
</dbReference>
<evidence type="ECO:0000256" key="9">
    <source>
        <dbReference type="ARBA" id="ARBA00023136"/>
    </source>
</evidence>
<comment type="caution">
    <text evidence="12">The sequence shown here is derived from an EMBL/GenBank/DDBJ whole genome shotgun (WGS) entry which is preliminary data.</text>
</comment>
<keyword evidence="4" id="KW-1003">Cell membrane</keyword>
<keyword evidence="7 12" id="KW-0067">ATP-binding</keyword>
<dbReference type="GO" id="GO:0043190">
    <property type="term" value="C:ATP-binding cassette (ABC) transporter complex"/>
    <property type="evidence" value="ECO:0007669"/>
    <property type="project" value="TreeGrafter"/>
</dbReference>
<comment type="similarity">
    <text evidence="2">Belongs to the ABC transporter superfamily.</text>
</comment>
<evidence type="ECO:0000313" key="12">
    <source>
        <dbReference type="EMBL" id="EGC04372.1"/>
    </source>
</evidence>
<name>E9S8M2_RUMAL</name>
<accession>E9S8M2</accession>
<comment type="subcellular location">
    <subcellularLocation>
        <location evidence="1">Cell membrane</location>
        <topology evidence="1">Peripheral membrane protein</topology>
    </subcellularLocation>
</comment>
<dbReference type="InterPro" id="IPR015856">
    <property type="entry name" value="ABC_transpr_CbiO/EcfA_su"/>
</dbReference>
<evidence type="ECO:0000259" key="11">
    <source>
        <dbReference type="PROSITE" id="PS50893"/>
    </source>
</evidence>
<dbReference type="PANTHER" id="PTHR43553:SF23">
    <property type="entry name" value="ABC TRANSPORTER ATP-BINDING COMPONENT"/>
    <property type="match status" value="1"/>
</dbReference>
<protein>
    <submittedName>
        <fullName evidence="12">ABC transporter, ATP-binding protein</fullName>
    </submittedName>
</protein>
<organism evidence="12 13">
    <name type="scientific">Ruminococcus albus 8</name>
    <dbReference type="NCBI Taxonomy" id="246199"/>
    <lineage>
        <taxon>Bacteria</taxon>
        <taxon>Bacillati</taxon>
        <taxon>Bacillota</taxon>
        <taxon>Clostridia</taxon>
        <taxon>Eubacteriales</taxon>
        <taxon>Oscillospiraceae</taxon>
        <taxon>Ruminococcus</taxon>
    </lineage>
</organism>
<comment type="function">
    <text evidence="10">Probably part of an ABC transporter complex. Responsible for energy coupling to the transport system.</text>
</comment>
<evidence type="ECO:0000313" key="13">
    <source>
        <dbReference type="Proteomes" id="UP000004259"/>
    </source>
</evidence>
<dbReference type="PANTHER" id="PTHR43553">
    <property type="entry name" value="HEAVY METAL TRANSPORTER"/>
    <property type="match status" value="1"/>
</dbReference>
<dbReference type="InterPro" id="IPR003439">
    <property type="entry name" value="ABC_transporter-like_ATP-bd"/>
</dbReference>
<dbReference type="SMART" id="SM00382">
    <property type="entry name" value="AAA"/>
    <property type="match status" value="2"/>
</dbReference>
<dbReference type="InterPro" id="IPR027417">
    <property type="entry name" value="P-loop_NTPase"/>
</dbReference>
<keyword evidence="3" id="KW-0813">Transport</keyword>
<gene>
    <name evidence="12" type="ORF">CUS_4435</name>
</gene>
<dbReference type="SUPFAM" id="SSF52540">
    <property type="entry name" value="P-loop containing nucleoside triphosphate hydrolases"/>
    <property type="match status" value="2"/>
</dbReference>
<dbReference type="GO" id="GO:0005524">
    <property type="term" value="F:ATP binding"/>
    <property type="evidence" value="ECO:0007669"/>
    <property type="project" value="UniProtKB-KW"/>
</dbReference>
<dbReference type="InterPro" id="IPR050095">
    <property type="entry name" value="ECF_ABC_transporter_ATP-bd"/>
</dbReference>
<dbReference type="GO" id="GO:0016887">
    <property type="term" value="F:ATP hydrolysis activity"/>
    <property type="evidence" value="ECO:0007669"/>
    <property type="project" value="InterPro"/>
</dbReference>
<keyword evidence="8" id="KW-1278">Translocase</keyword>
<keyword evidence="5" id="KW-0677">Repeat</keyword>
<dbReference type="GO" id="GO:0042626">
    <property type="term" value="F:ATPase-coupled transmembrane transporter activity"/>
    <property type="evidence" value="ECO:0007669"/>
    <property type="project" value="TreeGrafter"/>
</dbReference>
<dbReference type="Proteomes" id="UP000004259">
    <property type="component" value="Unassembled WGS sequence"/>
</dbReference>
<dbReference type="CDD" id="cd03226">
    <property type="entry name" value="ABC_cobalt_CbiO_domain2"/>
    <property type="match status" value="1"/>
</dbReference>
<evidence type="ECO:0000256" key="1">
    <source>
        <dbReference type="ARBA" id="ARBA00004202"/>
    </source>
</evidence>
<dbReference type="EMBL" id="ADKM02000027">
    <property type="protein sequence ID" value="EGC04372.1"/>
    <property type="molecule type" value="Genomic_DNA"/>
</dbReference>
<evidence type="ECO:0000256" key="4">
    <source>
        <dbReference type="ARBA" id="ARBA00022475"/>
    </source>
</evidence>
<evidence type="ECO:0000256" key="5">
    <source>
        <dbReference type="ARBA" id="ARBA00022737"/>
    </source>
</evidence>
<feature type="domain" description="ABC transporter" evidence="11">
    <location>
        <begin position="263"/>
        <end position="493"/>
    </location>
</feature>
<sequence length="493" mass="54905">MIEIKNVNFRYKGSDEGSLEDLSLTIHDGETVLLCGASGCGKTTVGRLINGLIPHYYKGELTGSATVNGRDIAQTELYDLAGVVGTVFQNPRSQFFAIDTDGEITFGAENIGMPPEDIVSRKNDEAREMHIERLLDRSIFELSGGEKQIIACASVSVLSPDIMVLDEPSSNLDSSAIEKLKTILSDWKSQGKTIIIAEHRLYFLRELADRMLILDNGKIVKELRSDEIRALTFADTERMGIRPLSLADVTYTRENVSKHDEMLTLENYVFTYKDGKHGINIPKLELPTNSIIAIIGHNGAGKSTLARNICGLEKKCKGTLTLGGKTFKAKERLKICYMIMQDVNHQLFTESVRDEVMLSITDKQITDTEKTHRSDEILAQLDLSEYSDKHPMALSGGQKQRTAIASGIASSKPILIFDEPTSGLDLAHMKQVAGEILKLRDMGKTVFIVTHDLEFILSCCDHIVRLEKGQVVENFELNKDTDIRLRQFFTNES</sequence>
<evidence type="ECO:0000256" key="6">
    <source>
        <dbReference type="ARBA" id="ARBA00022741"/>
    </source>
</evidence>
<keyword evidence="13" id="KW-1185">Reference proteome</keyword>
<keyword evidence="6" id="KW-0547">Nucleotide-binding</keyword>
<dbReference type="OrthoDB" id="501320at2"/>
<dbReference type="STRING" id="246199.CUS_4435"/>
<reference evidence="12 13" key="1">
    <citation type="submission" date="2011-02" db="EMBL/GenBank/DDBJ databases">
        <authorList>
            <person name="Nelson K.E."/>
            <person name="Sutton G."/>
            <person name="Torralba M."/>
            <person name="Durkin S."/>
            <person name="Harkins D."/>
            <person name="Montgomery R."/>
            <person name="Ziemer C."/>
            <person name="Klaassens E."/>
            <person name="Ocuiv P."/>
            <person name="Morrison M."/>
        </authorList>
    </citation>
    <scope>NUCLEOTIDE SEQUENCE [LARGE SCALE GENOMIC DNA]</scope>
    <source>
        <strain evidence="12 13">8</strain>
    </source>
</reference>
<evidence type="ECO:0000256" key="10">
    <source>
        <dbReference type="ARBA" id="ARBA00025157"/>
    </source>
</evidence>